<dbReference type="VEuPathDB" id="ToxoDB:EAH_00048640"/>
<dbReference type="AlphaFoldDB" id="U6GY09"/>
<dbReference type="OMA" id="IIQRHVP"/>
<reference evidence="2" key="2">
    <citation type="submission" date="2013-10" db="EMBL/GenBank/DDBJ databases">
        <authorList>
            <person name="Aslett M."/>
        </authorList>
    </citation>
    <scope>NUCLEOTIDE SEQUENCE</scope>
    <source>
        <strain evidence="2">Houghton</strain>
    </source>
</reference>
<organism evidence="2 3">
    <name type="scientific">Eimeria acervulina</name>
    <name type="common">Coccidian parasite</name>
    <dbReference type="NCBI Taxonomy" id="5801"/>
    <lineage>
        <taxon>Eukaryota</taxon>
        <taxon>Sar</taxon>
        <taxon>Alveolata</taxon>
        <taxon>Apicomplexa</taxon>
        <taxon>Conoidasida</taxon>
        <taxon>Coccidia</taxon>
        <taxon>Eucoccidiorida</taxon>
        <taxon>Eimeriorina</taxon>
        <taxon>Eimeriidae</taxon>
        <taxon>Eimeria</taxon>
    </lineage>
</organism>
<name>U6GY09_EIMAC</name>
<keyword evidence="3" id="KW-1185">Reference proteome</keyword>
<evidence type="ECO:0000313" key="3">
    <source>
        <dbReference type="Proteomes" id="UP000018050"/>
    </source>
</evidence>
<dbReference type="OrthoDB" id="448535at2759"/>
<dbReference type="RefSeq" id="XP_013246845.1">
    <property type="nucleotide sequence ID" value="XM_013391391.1"/>
</dbReference>
<evidence type="ECO:0000256" key="1">
    <source>
        <dbReference type="SAM" id="MobiDB-lite"/>
    </source>
</evidence>
<dbReference type="EMBL" id="HG673590">
    <property type="protein sequence ID" value="CDI84113.1"/>
    <property type="molecule type" value="Genomic_DNA"/>
</dbReference>
<protein>
    <recommendedName>
        <fullName evidence="4">Alveolin domain containing intermediate filament IMC13</fullName>
    </recommendedName>
</protein>
<sequence length="291" mass="33305">MDGYTPNPPQDNATVNTLRCPPPGVNTGGGDEVIYVPMINQTIRRNRIIEVPEVHVIEKLVPKITVQDVIKKVPKVEVQWVEKIVEVPQIKVINKIVEVPQIKEVVRFVPRVEIQEVVRHIPKFNIQKIQKFVEVPHVQIVEKIVEVPQIQEVIKYKEKIEVVDIPVERVRRVPKINYKIVERMHAIPGAVELLNIPQETVVTKPVVELIEKVVPEPEIQEFVVENPIPVPSSLPPVELPVEVPVYIDVPQYYPVKGKVIPVEKEKIYEKIVEVPVYVHLNNCTNNTLSSY</sequence>
<dbReference type="Proteomes" id="UP000018050">
    <property type="component" value="Unassembled WGS sequence"/>
</dbReference>
<accession>U6GY09</accession>
<gene>
    <name evidence="2" type="ORF">EAH_00048640</name>
</gene>
<proteinExistence type="predicted"/>
<evidence type="ECO:0000313" key="2">
    <source>
        <dbReference type="EMBL" id="CDI84113.1"/>
    </source>
</evidence>
<reference evidence="2" key="1">
    <citation type="submission" date="2013-10" db="EMBL/GenBank/DDBJ databases">
        <title>Genomic analysis of the causative agents of coccidiosis in chickens.</title>
        <authorList>
            <person name="Reid A.J."/>
            <person name="Blake D."/>
            <person name="Billington K."/>
            <person name="Browne H."/>
            <person name="Dunn M."/>
            <person name="Hung S."/>
            <person name="Kawahara F."/>
            <person name="Miranda-Saavedra D."/>
            <person name="Mourier T."/>
            <person name="Nagra H."/>
            <person name="Otto T.D."/>
            <person name="Rawlings N."/>
            <person name="Sanchez A."/>
            <person name="Sanders M."/>
            <person name="Subramaniam C."/>
            <person name="Tay Y."/>
            <person name="Dear P."/>
            <person name="Doerig C."/>
            <person name="Gruber A."/>
            <person name="Parkinson J."/>
            <person name="Shirley M."/>
            <person name="Wan K.L."/>
            <person name="Berriman M."/>
            <person name="Tomley F."/>
            <person name="Pain A."/>
        </authorList>
    </citation>
    <scope>NUCLEOTIDE SEQUENCE</scope>
    <source>
        <strain evidence="2">Houghton</strain>
    </source>
</reference>
<dbReference type="Pfam" id="PF12314">
    <property type="entry name" value="IMCp"/>
    <property type="match status" value="1"/>
</dbReference>
<evidence type="ECO:0008006" key="4">
    <source>
        <dbReference type="Google" id="ProtNLM"/>
    </source>
</evidence>
<dbReference type="InterPro" id="IPR022086">
    <property type="entry name" value="IMCp"/>
</dbReference>
<dbReference type="GeneID" id="25272934"/>
<feature type="region of interest" description="Disordered" evidence="1">
    <location>
        <begin position="1"/>
        <end position="21"/>
    </location>
</feature>